<evidence type="ECO:0000313" key="3">
    <source>
        <dbReference type="EMBL" id="AXA33426.1"/>
    </source>
</evidence>
<reference evidence="3 5" key="1">
    <citation type="submission" date="2017-06" db="EMBL/GenBank/DDBJ databases">
        <title>Complete genome of Francisella adeliensis.</title>
        <authorList>
            <person name="Vallesi A."/>
            <person name="Sjodin A."/>
        </authorList>
    </citation>
    <scope>NUCLEOTIDE SEQUENCE [LARGE SCALE GENOMIC DNA]</scope>
    <source>
        <strain evidence="3 5">FDC440</strain>
    </source>
</reference>
<protein>
    <recommendedName>
        <fullName evidence="2">Ribosomal silencing factor RsfS</fullName>
    </recommendedName>
</protein>
<dbReference type="AlphaFoldDB" id="A0A2Z4XXG8"/>
<evidence type="ECO:0000313" key="5">
    <source>
        <dbReference type="Proteomes" id="UP000251120"/>
    </source>
</evidence>
<evidence type="ECO:0000256" key="2">
    <source>
        <dbReference type="HAMAP-Rule" id="MF_01477"/>
    </source>
</evidence>
<dbReference type="Gene3D" id="3.30.460.10">
    <property type="entry name" value="Beta Polymerase, domain 2"/>
    <property type="match status" value="1"/>
</dbReference>
<dbReference type="InterPro" id="IPR043519">
    <property type="entry name" value="NT_sf"/>
</dbReference>
<accession>A0A2Z4XXG8</accession>
<dbReference type="RefSeq" id="WP_112869599.1">
    <property type="nucleotide sequence ID" value="NZ_CP021781.1"/>
</dbReference>
<dbReference type="Proteomes" id="UP000681131">
    <property type="component" value="Chromosome"/>
</dbReference>
<dbReference type="GO" id="GO:0017148">
    <property type="term" value="P:negative regulation of translation"/>
    <property type="evidence" value="ECO:0007669"/>
    <property type="project" value="UniProtKB-UniRule"/>
</dbReference>
<keyword evidence="2" id="KW-0810">Translation regulation</keyword>
<dbReference type="NCBIfam" id="TIGR00090">
    <property type="entry name" value="rsfS_iojap_ybeB"/>
    <property type="match status" value="1"/>
</dbReference>
<evidence type="ECO:0000256" key="1">
    <source>
        <dbReference type="ARBA" id="ARBA00010574"/>
    </source>
</evidence>
<dbReference type="PANTHER" id="PTHR21043:SF0">
    <property type="entry name" value="MITOCHONDRIAL ASSEMBLY OF RIBOSOMAL LARGE SUBUNIT PROTEIN 1"/>
    <property type="match status" value="1"/>
</dbReference>
<comment type="subcellular location">
    <subcellularLocation>
        <location evidence="2">Cytoplasm</location>
    </subcellularLocation>
</comment>
<dbReference type="GO" id="GO:0043023">
    <property type="term" value="F:ribosomal large subunit binding"/>
    <property type="evidence" value="ECO:0007669"/>
    <property type="project" value="TreeGrafter"/>
</dbReference>
<dbReference type="SUPFAM" id="SSF81301">
    <property type="entry name" value="Nucleotidyltransferase"/>
    <property type="match status" value="1"/>
</dbReference>
<dbReference type="Proteomes" id="UP000251120">
    <property type="component" value="Chromosome"/>
</dbReference>
<reference evidence="4 6" key="2">
    <citation type="submission" date="2019-08" db="EMBL/GenBank/DDBJ databases">
        <title>Complete genome sequences of Francisella adeliensis (FSC1325 and FSC1326).</title>
        <authorList>
            <person name="Ohrman C."/>
            <person name="Uneklint I."/>
            <person name="Vallesi A."/>
            <person name="Karlsson L."/>
            <person name="Sjodin A."/>
        </authorList>
    </citation>
    <scope>NUCLEOTIDE SEQUENCE [LARGE SCALE GENOMIC DNA]</scope>
    <source>
        <strain evidence="4 6">FSC1325</strain>
    </source>
</reference>
<keyword evidence="2" id="KW-0963">Cytoplasm</keyword>
<dbReference type="GO" id="GO:0042256">
    <property type="term" value="P:cytosolic ribosome assembly"/>
    <property type="evidence" value="ECO:0007669"/>
    <property type="project" value="UniProtKB-UniRule"/>
</dbReference>
<dbReference type="HAMAP" id="MF_01477">
    <property type="entry name" value="Iojap_RsfS"/>
    <property type="match status" value="1"/>
</dbReference>
<dbReference type="EMBL" id="CP021781">
    <property type="protein sequence ID" value="AXA33426.1"/>
    <property type="molecule type" value="Genomic_DNA"/>
</dbReference>
<keyword evidence="6" id="KW-1185">Reference proteome</keyword>
<evidence type="ECO:0000313" key="4">
    <source>
        <dbReference type="EMBL" id="QIW11653.1"/>
    </source>
</evidence>
<dbReference type="PANTHER" id="PTHR21043">
    <property type="entry name" value="IOJAP SUPERFAMILY ORTHOLOG"/>
    <property type="match status" value="1"/>
</dbReference>
<dbReference type="OrthoDB" id="9793681at2"/>
<proteinExistence type="inferred from homology"/>
<comment type="subunit">
    <text evidence="2">Interacts with ribosomal protein uL14 (rplN).</text>
</comment>
<dbReference type="GO" id="GO:0005737">
    <property type="term" value="C:cytoplasm"/>
    <property type="evidence" value="ECO:0007669"/>
    <property type="project" value="UniProtKB-SubCell"/>
</dbReference>
<keyword evidence="2" id="KW-0678">Repressor</keyword>
<dbReference type="KEGG" id="fad:CDH04_02900"/>
<name>A0A2Z4XXG8_9GAMM</name>
<dbReference type="Pfam" id="PF02410">
    <property type="entry name" value="RsfS"/>
    <property type="match status" value="1"/>
</dbReference>
<sequence>MTTDQRLEFIVDKIDDLKAIDIQTIDVEHLTNMMDKIVICTASSSTHAKAIAKNLELELKANKISILGIEGGNKADWVLVDIGDVVAHIMLEETRELYALEKLWDIKREDSNN</sequence>
<dbReference type="InterPro" id="IPR004394">
    <property type="entry name" value="Iojap/RsfS/C7orf30"/>
</dbReference>
<organism evidence="3 5">
    <name type="scientific">Francisella adeliensis</name>
    <dbReference type="NCBI Taxonomy" id="2007306"/>
    <lineage>
        <taxon>Bacteria</taxon>
        <taxon>Pseudomonadati</taxon>
        <taxon>Pseudomonadota</taxon>
        <taxon>Gammaproteobacteria</taxon>
        <taxon>Thiotrichales</taxon>
        <taxon>Francisellaceae</taxon>
        <taxon>Francisella</taxon>
    </lineage>
</organism>
<dbReference type="GO" id="GO:0090071">
    <property type="term" value="P:negative regulation of ribosome biogenesis"/>
    <property type="evidence" value="ECO:0007669"/>
    <property type="project" value="UniProtKB-UniRule"/>
</dbReference>
<dbReference type="EMBL" id="CP043424">
    <property type="protein sequence ID" value="QIW11653.1"/>
    <property type="molecule type" value="Genomic_DNA"/>
</dbReference>
<gene>
    <name evidence="2 3" type="primary">rsfS</name>
    <name evidence="3" type="ORF">CDH04_02900</name>
    <name evidence="4" type="ORF">FZC43_02900</name>
</gene>
<comment type="similarity">
    <text evidence="1 2">Belongs to the Iojap/RsfS family.</text>
</comment>
<evidence type="ECO:0000313" key="6">
    <source>
        <dbReference type="Proteomes" id="UP000681131"/>
    </source>
</evidence>
<comment type="function">
    <text evidence="2">Functions as a ribosomal silencing factor. Interacts with ribosomal protein uL14 (rplN), blocking formation of intersubunit bridge B8. Prevents association of the 30S and 50S ribosomal subunits and the formation of functional ribosomes, thus repressing translation.</text>
</comment>